<dbReference type="RefSeq" id="WP_154407436.1">
    <property type="nucleotide sequence ID" value="NZ_VUNR01000019.1"/>
</dbReference>
<dbReference type="SMART" id="SM00382">
    <property type="entry name" value="AAA"/>
    <property type="match status" value="1"/>
</dbReference>
<dbReference type="AlphaFoldDB" id="A0A6I2UHQ5"/>
<evidence type="ECO:0000313" key="2">
    <source>
        <dbReference type="EMBL" id="MSU09265.1"/>
    </source>
</evidence>
<evidence type="ECO:0000313" key="3">
    <source>
        <dbReference type="Proteomes" id="UP000433181"/>
    </source>
</evidence>
<name>A0A6I2UHQ5_9FIRM</name>
<dbReference type="InterPro" id="IPR027417">
    <property type="entry name" value="P-loop_NTPase"/>
</dbReference>
<dbReference type="Gene3D" id="3.40.50.300">
    <property type="entry name" value="P-loop containing nucleotide triphosphate hydrolases"/>
    <property type="match status" value="1"/>
</dbReference>
<dbReference type="PANTHER" id="PTHR33295">
    <property type="entry name" value="ATPASE"/>
    <property type="match status" value="1"/>
</dbReference>
<dbReference type="SUPFAM" id="SSF52540">
    <property type="entry name" value="P-loop containing nucleoside triphosphate hydrolases"/>
    <property type="match status" value="1"/>
</dbReference>
<accession>A0A6I2UHQ5</accession>
<evidence type="ECO:0000259" key="1">
    <source>
        <dbReference type="SMART" id="SM00382"/>
    </source>
</evidence>
<dbReference type="EMBL" id="VUNR01000019">
    <property type="protein sequence ID" value="MSU09265.1"/>
    <property type="molecule type" value="Genomic_DNA"/>
</dbReference>
<dbReference type="PANTHER" id="PTHR33295:SF18">
    <property type="entry name" value="AAA+ ATPASE DOMAIN-CONTAINING PROTEIN"/>
    <property type="match status" value="1"/>
</dbReference>
<proteinExistence type="predicted"/>
<dbReference type="InterPro" id="IPR003593">
    <property type="entry name" value="AAA+_ATPase"/>
</dbReference>
<feature type="domain" description="AAA+ ATPase" evidence="1">
    <location>
        <begin position="40"/>
        <end position="151"/>
    </location>
</feature>
<dbReference type="Proteomes" id="UP000433181">
    <property type="component" value="Unassembled WGS sequence"/>
</dbReference>
<organism evidence="2 3">
    <name type="scientific">Anaerovibrio slackiae</name>
    <dbReference type="NCBI Taxonomy" id="2652309"/>
    <lineage>
        <taxon>Bacteria</taxon>
        <taxon>Bacillati</taxon>
        <taxon>Bacillota</taxon>
        <taxon>Negativicutes</taxon>
        <taxon>Selenomonadales</taxon>
        <taxon>Selenomonadaceae</taxon>
        <taxon>Anaerovibrio</taxon>
    </lineage>
</organism>
<reference evidence="2 3" key="1">
    <citation type="submission" date="2019-08" db="EMBL/GenBank/DDBJ databases">
        <title>In-depth cultivation of the pig gut microbiome towards novel bacterial diversity and tailored functional studies.</title>
        <authorList>
            <person name="Wylensek D."/>
            <person name="Hitch T.C.A."/>
            <person name="Clavel T."/>
        </authorList>
    </citation>
    <scope>NUCLEOTIDE SEQUENCE [LARGE SCALE GENOMIC DNA]</scope>
    <source>
        <strain evidence="2 3">WCA-693-APC-5D-A</strain>
    </source>
</reference>
<dbReference type="Pfam" id="PF13173">
    <property type="entry name" value="AAA_14"/>
    <property type="match status" value="1"/>
</dbReference>
<dbReference type="GeneID" id="96779203"/>
<protein>
    <submittedName>
        <fullName evidence="2">AAA family ATPase</fullName>
    </submittedName>
</protein>
<sequence>MVTLTHDVLKKYIDNNKNLASYRKRFCYDDMRGIFLNPHNQKVISLYGLRRTGKTVLMQQLMQEINEYDRMCFIQCQYSDDMMDLRSAIEDNDNCDYIFIDEATKLENFINTASVLSDIYATAGKHIIMAGTDSLGFEIASKDELFDRSYLIHTTYIPYKEYNYLLGKGLEDYIMYGGTLTPDGTFYNKEICEAYTNSAIAENIQHSLEYIGRGGKFGPLLSFYADDELTTFLNKIIELHNRTFLAKTVNRRFKSHDIGSLKDLVAKKSANQRLIIEKLKSPDLRQQIMDALKIKEPLVQTADARAVEAAKKWLETLDVIYRLPGTASQEAGQDEEVIFTQPGLRYCQVTAAMDLLKNSSVLSELSYEVRDELCQQLDADVKGQMLEDIIFYQLAKEPGFSEKFIISKFSDGSCEFDIAVMNKKDGNSCVIEVKHSDRAVKAQTRYLNDDDFCAKYEAQMQSQIVCKMVIYMGDTLPENLYGVSYVNAEDFLMSPLECFTQIYERGKRCVTPGDLAEEIVRFPNSLAVADNVKNLGQRIVASHSQGKTK</sequence>
<gene>
    <name evidence="2" type="ORF">FYJ84_09735</name>
</gene>
<comment type="caution">
    <text evidence="2">The sequence shown here is derived from an EMBL/GenBank/DDBJ whole genome shotgun (WGS) entry which is preliminary data.</text>
</comment>
<keyword evidence="3" id="KW-1185">Reference proteome</keyword>
<dbReference type="InterPro" id="IPR041682">
    <property type="entry name" value="AAA_14"/>
</dbReference>